<keyword evidence="2" id="KW-1185">Reference proteome</keyword>
<sequence length="170" mass="19802">MKAIMYAFCLSAVMPVMIRAEPRYCQIAAENIISAINRKDVVQLAEMFSERIYILESEYDHPEDFNFSRNEQQETFRRKKGKLYEVFFAPNAAKKYGFNFRSIHQSIQNQQTVTFFCKPTEQHGLENYAVSAYGAHIFEKDGAQLSLFLDCRQESCRLKSFYYIPSLSAP</sequence>
<evidence type="ECO:0000313" key="2">
    <source>
        <dbReference type="Proteomes" id="UP000006048"/>
    </source>
</evidence>
<dbReference type="AlphaFoldDB" id="I4B826"/>
<name>I4B826_TURPD</name>
<dbReference type="STRING" id="869212.Turpa_2794"/>
<reference evidence="1 2" key="1">
    <citation type="submission" date="2012-06" db="EMBL/GenBank/DDBJ databases">
        <title>The complete chromosome of genome of Turneriella parva DSM 21527.</title>
        <authorList>
            <consortium name="US DOE Joint Genome Institute (JGI-PGF)"/>
            <person name="Lucas S."/>
            <person name="Han J."/>
            <person name="Lapidus A."/>
            <person name="Bruce D."/>
            <person name="Goodwin L."/>
            <person name="Pitluck S."/>
            <person name="Peters L."/>
            <person name="Kyrpides N."/>
            <person name="Mavromatis K."/>
            <person name="Ivanova N."/>
            <person name="Mikhailova N."/>
            <person name="Chertkov O."/>
            <person name="Detter J.C."/>
            <person name="Tapia R."/>
            <person name="Han C."/>
            <person name="Land M."/>
            <person name="Hauser L."/>
            <person name="Markowitz V."/>
            <person name="Cheng J.-F."/>
            <person name="Hugenholtz P."/>
            <person name="Woyke T."/>
            <person name="Wu D."/>
            <person name="Gronow S."/>
            <person name="Wellnitz S."/>
            <person name="Brambilla E."/>
            <person name="Klenk H.-P."/>
            <person name="Eisen J.A."/>
        </authorList>
    </citation>
    <scope>NUCLEOTIDE SEQUENCE [LARGE SCALE GENOMIC DNA]</scope>
    <source>
        <strain evidence="2">ATCC BAA-1111 / DSM 21527 / NCTC 11395 / H</strain>
    </source>
</reference>
<dbReference type="HOGENOM" id="CLU_1569985_0_0_12"/>
<dbReference type="EMBL" id="CP002959">
    <property type="protein sequence ID" value="AFM13433.1"/>
    <property type="molecule type" value="Genomic_DNA"/>
</dbReference>
<dbReference type="RefSeq" id="WP_014803935.1">
    <property type="nucleotide sequence ID" value="NC_018020.1"/>
</dbReference>
<proteinExistence type="predicted"/>
<dbReference type="KEGG" id="tpx:Turpa_2794"/>
<evidence type="ECO:0000313" key="1">
    <source>
        <dbReference type="EMBL" id="AFM13433.1"/>
    </source>
</evidence>
<gene>
    <name evidence="1" type="ordered locus">Turpa_2794</name>
</gene>
<dbReference type="Proteomes" id="UP000006048">
    <property type="component" value="Chromosome"/>
</dbReference>
<protein>
    <submittedName>
        <fullName evidence="1">Uncharacterized protein</fullName>
    </submittedName>
</protein>
<accession>I4B826</accession>
<organism evidence="1 2">
    <name type="scientific">Turneriella parva (strain ATCC BAA-1111 / DSM 21527 / NCTC 11395 / H)</name>
    <name type="common">Leptospira parva</name>
    <dbReference type="NCBI Taxonomy" id="869212"/>
    <lineage>
        <taxon>Bacteria</taxon>
        <taxon>Pseudomonadati</taxon>
        <taxon>Spirochaetota</taxon>
        <taxon>Spirochaetia</taxon>
        <taxon>Leptospirales</taxon>
        <taxon>Leptospiraceae</taxon>
        <taxon>Turneriella</taxon>
    </lineage>
</organism>